<dbReference type="EMBL" id="CP060394">
    <property type="protein sequence ID" value="QNI32240.1"/>
    <property type="molecule type" value="Genomic_DNA"/>
</dbReference>
<dbReference type="RefSeq" id="WP_186743195.1">
    <property type="nucleotide sequence ID" value="NZ_CP060394.1"/>
</dbReference>
<name>A0A7G8BI70_9BACT</name>
<dbReference type="Gene3D" id="3.40.50.2000">
    <property type="entry name" value="Glycogen Phosphorylase B"/>
    <property type="match status" value="2"/>
</dbReference>
<dbReference type="Proteomes" id="UP000515312">
    <property type="component" value="Chromosome"/>
</dbReference>
<feature type="domain" description="Glycosyl transferase family 1" evidence="1">
    <location>
        <begin position="193"/>
        <end position="332"/>
    </location>
</feature>
<sequence>MRIAVVHDYFTQLGGAEKVAEEIMRMMPQATLHSTVALADCMPTSLAHVPIKTSWMQHLPRLKDYYRLYFLLYPLAVRSLNLSQYDLVISSSSGYVKGVRTSRDALHICYCHTPMRWVWGFDRYSEREAFSAAHRLMLRGMIRGLRDWDIGASRQPDHFIANSRAVAARIARAYGRHAEVIHPPIDISRFGISNEQGDYYLVLSRLISYKRIDLAIAACNLLGRKLLIIGDGPDRARLSALAGPTVTFLGRLPDREVQYHAARCLALIFPGEEDFGMAPLEIAAAGRPTIAFRAGGAMETIVEDETGVFFDRQEPEYVASAIEHFERLRWSERLLRNHARGFSVEVFQTRMHAFLSRIGAHLDESTPFALGFGEKTA</sequence>
<reference evidence="3 4" key="1">
    <citation type="submission" date="2020-08" db="EMBL/GenBank/DDBJ databases">
        <title>Edaphobacter telluris sp. nov. and Acidobacterium dinghuensis sp. nov., two acidobacteria isolated from forest soil.</title>
        <authorList>
            <person name="Fu J."/>
            <person name="Qiu L."/>
        </authorList>
    </citation>
    <scope>NUCLEOTIDE SEQUENCE [LARGE SCALE GENOMIC DNA]</scope>
    <source>
        <strain evidence="3">4Y35</strain>
    </source>
</reference>
<evidence type="ECO:0000259" key="1">
    <source>
        <dbReference type="Pfam" id="PF00534"/>
    </source>
</evidence>
<dbReference type="PANTHER" id="PTHR45947">
    <property type="entry name" value="SULFOQUINOVOSYL TRANSFERASE SQD2"/>
    <property type="match status" value="1"/>
</dbReference>
<keyword evidence="4" id="KW-1185">Reference proteome</keyword>
<dbReference type="InterPro" id="IPR028098">
    <property type="entry name" value="Glyco_trans_4-like_N"/>
</dbReference>
<dbReference type="Pfam" id="PF00534">
    <property type="entry name" value="Glycos_transf_1"/>
    <property type="match status" value="1"/>
</dbReference>
<protein>
    <submittedName>
        <fullName evidence="3">Glycosyltransferase</fullName>
    </submittedName>
</protein>
<keyword evidence="3" id="KW-0808">Transferase</keyword>
<dbReference type="AlphaFoldDB" id="A0A7G8BI70"/>
<dbReference type="KEGG" id="adin:H7849_25180"/>
<dbReference type="SUPFAM" id="SSF53756">
    <property type="entry name" value="UDP-Glycosyltransferase/glycogen phosphorylase"/>
    <property type="match status" value="1"/>
</dbReference>
<dbReference type="InterPro" id="IPR050194">
    <property type="entry name" value="Glycosyltransferase_grp1"/>
</dbReference>
<dbReference type="InterPro" id="IPR001296">
    <property type="entry name" value="Glyco_trans_1"/>
</dbReference>
<evidence type="ECO:0000259" key="2">
    <source>
        <dbReference type="Pfam" id="PF13439"/>
    </source>
</evidence>
<gene>
    <name evidence="3" type="ORF">H7849_25180</name>
</gene>
<dbReference type="PANTHER" id="PTHR45947:SF3">
    <property type="entry name" value="SULFOQUINOVOSYL TRANSFERASE SQD2"/>
    <property type="match status" value="1"/>
</dbReference>
<evidence type="ECO:0000313" key="4">
    <source>
        <dbReference type="Proteomes" id="UP000515312"/>
    </source>
</evidence>
<accession>A0A7G8BI70</accession>
<organism evidence="3 4">
    <name type="scientific">Alloacidobacterium dinghuense</name>
    <dbReference type="NCBI Taxonomy" id="2763107"/>
    <lineage>
        <taxon>Bacteria</taxon>
        <taxon>Pseudomonadati</taxon>
        <taxon>Acidobacteriota</taxon>
        <taxon>Terriglobia</taxon>
        <taxon>Terriglobales</taxon>
        <taxon>Acidobacteriaceae</taxon>
        <taxon>Alloacidobacterium</taxon>
    </lineage>
</organism>
<dbReference type="GO" id="GO:0016757">
    <property type="term" value="F:glycosyltransferase activity"/>
    <property type="evidence" value="ECO:0007669"/>
    <property type="project" value="InterPro"/>
</dbReference>
<feature type="domain" description="Glycosyltransferase subfamily 4-like N-terminal" evidence="2">
    <location>
        <begin position="14"/>
        <end position="189"/>
    </location>
</feature>
<evidence type="ECO:0000313" key="3">
    <source>
        <dbReference type="EMBL" id="QNI32240.1"/>
    </source>
</evidence>
<dbReference type="Pfam" id="PF13439">
    <property type="entry name" value="Glyco_transf_4"/>
    <property type="match status" value="1"/>
</dbReference>
<proteinExistence type="predicted"/>